<dbReference type="InterPro" id="IPR040596">
    <property type="entry name" value="RNase_II_C_S1"/>
</dbReference>
<dbReference type="RefSeq" id="WP_260104221.1">
    <property type="nucleotide sequence ID" value="NZ_JALXSQ010000019.1"/>
</dbReference>
<dbReference type="Pfam" id="PF00773">
    <property type="entry name" value="RNB"/>
    <property type="match status" value="1"/>
</dbReference>
<dbReference type="SMART" id="SM00955">
    <property type="entry name" value="RNB"/>
    <property type="match status" value="1"/>
</dbReference>
<evidence type="ECO:0000259" key="1">
    <source>
        <dbReference type="SMART" id="SM00955"/>
    </source>
</evidence>
<dbReference type="InterPro" id="IPR050180">
    <property type="entry name" value="RNR_Ribonuclease"/>
</dbReference>
<protein>
    <submittedName>
        <fullName evidence="2">RNB domain-containing ribonuclease</fullName>
    </submittedName>
</protein>
<dbReference type="InterPro" id="IPR012340">
    <property type="entry name" value="NA-bd_OB-fold"/>
</dbReference>
<accession>A0ABT2HX33</accession>
<proteinExistence type="predicted"/>
<dbReference type="EMBL" id="JALXSQ010000019">
    <property type="protein sequence ID" value="MCT2042881.1"/>
    <property type="molecule type" value="Genomic_DNA"/>
</dbReference>
<dbReference type="PANTHER" id="PTHR23355">
    <property type="entry name" value="RIBONUCLEASE"/>
    <property type="match status" value="1"/>
</dbReference>
<sequence length="475" mass="51254">MRGVHATALEFDDVRDEFKLPHEFPAEVEAAAAAAHDRFAAERRDARDIPFVTIDPPGSKDLDQAVHVVPTESGFRLSYAIADVGAFVALGDPIDEEARKRGQTMYLPDGSTPLHPHVLSEDRASLVEGEDRPCALWTIETDERGVITSGRVERAIIRSTARLDYQTVQQWFDEGRELPEALTGLKGFGEARSALAIERGAIELSLPAQEIVQLPDGGWTVRNEARTQVDDWNAQCSLATGHVAATIMLRGGTGILRTLDAATPDTEAEFRAACTAIGMPWPEGIAAGAWLATLPRDNARTLAVHTAATRLLRGAGYVAFHGELPRENERSHAGVANLYAHATAPLRRLADRFAIECCLAIDAGREVDPELAAALPEVAKRMEETNRTASAVEREALSKGEALALASRVGEEFEVAVTRGARDGGKDGNTRPAEVLLLEPTVTASCDGSPQAGTTIRVRLTEADPAKRRVRFTAL</sequence>
<reference evidence="2 3" key="1">
    <citation type="submission" date="2022-04" db="EMBL/GenBank/DDBJ databases">
        <title>Human microbiome associated bacterial genomes.</title>
        <authorList>
            <person name="Sandstrom S."/>
            <person name="Salamzade R."/>
            <person name="Kalan L.R."/>
        </authorList>
    </citation>
    <scope>NUCLEOTIDE SEQUENCE [LARGE SCALE GENOMIC DNA]</scope>
    <source>
        <strain evidence="3">p3-SID1799</strain>
    </source>
</reference>
<dbReference type="Proteomes" id="UP001525379">
    <property type="component" value="Unassembled WGS sequence"/>
</dbReference>
<comment type="caution">
    <text evidence="2">The sequence shown here is derived from an EMBL/GenBank/DDBJ whole genome shotgun (WGS) entry which is preliminary data.</text>
</comment>
<dbReference type="PANTHER" id="PTHR23355:SF37">
    <property type="entry name" value="EXORIBONUCLEASE 2"/>
    <property type="match status" value="1"/>
</dbReference>
<evidence type="ECO:0000313" key="3">
    <source>
        <dbReference type="Proteomes" id="UP001525379"/>
    </source>
</evidence>
<dbReference type="SUPFAM" id="SSF50249">
    <property type="entry name" value="Nucleic acid-binding proteins"/>
    <property type="match status" value="1"/>
</dbReference>
<dbReference type="Pfam" id="PF18614">
    <property type="entry name" value="RNase_II_C_S1"/>
    <property type="match status" value="1"/>
</dbReference>
<name>A0ABT2HX33_9MICO</name>
<organism evidence="2 3">
    <name type="scientific">Pseudoclavibacter albus</name>
    <dbReference type="NCBI Taxonomy" id="272241"/>
    <lineage>
        <taxon>Bacteria</taxon>
        <taxon>Bacillati</taxon>
        <taxon>Actinomycetota</taxon>
        <taxon>Actinomycetes</taxon>
        <taxon>Micrococcales</taxon>
        <taxon>Microbacteriaceae</taxon>
        <taxon>Pseudoclavibacter</taxon>
    </lineage>
</organism>
<evidence type="ECO:0000313" key="2">
    <source>
        <dbReference type="EMBL" id="MCT2042881.1"/>
    </source>
</evidence>
<dbReference type="InterPro" id="IPR001900">
    <property type="entry name" value="RNase_II/R"/>
</dbReference>
<gene>
    <name evidence="2" type="ORF">M3D15_05985</name>
</gene>
<feature type="domain" description="RNB" evidence="1">
    <location>
        <begin position="43"/>
        <end position="364"/>
    </location>
</feature>
<keyword evidence="3" id="KW-1185">Reference proteome</keyword>